<dbReference type="InterPro" id="IPR021508">
    <property type="entry name" value="Gp17-like"/>
</dbReference>
<dbReference type="Gene3D" id="3.30.2000.30">
    <property type="match status" value="1"/>
</dbReference>
<proteinExistence type="predicted"/>
<dbReference type="Pfam" id="PF11367">
    <property type="entry name" value="Tail_completion_gp17"/>
    <property type="match status" value="1"/>
</dbReference>
<name>A0A8S5SP51_9CAUD</name>
<organism evidence="1">
    <name type="scientific">Siphoviridae sp. ctj912</name>
    <dbReference type="NCBI Taxonomy" id="2827920"/>
    <lineage>
        <taxon>Viruses</taxon>
        <taxon>Duplodnaviria</taxon>
        <taxon>Heunggongvirae</taxon>
        <taxon>Uroviricota</taxon>
        <taxon>Caudoviricetes</taxon>
    </lineage>
</organism>
<accession>A0A8S5SP51</accession>
<dbReference type="EMBL" id="BK032637">
    <property type="protein sequence ID" value="DAF52455.1"/>
    <property type="molecule type" value="Genomic_DNA"/>
</dbReference>
<sequence>MGLTLTIMTQMRARLTTLTSAGAPVKAFVGDPPSNPGLPFAFVWGPPTLATSDAVSGCGGDVDVRLHVQVVAATTANVLDLADQVTALLTGEVPTVPGWRCFPLKHVGVTDVRSDNSTVGAPANRAPRYCTLTFRAQATPETKEA</sequence>
<dbReference type="InterPro" id="IPR053745">
    <property type="entry name" value="Viral_Tail_Comp_sf"/>
</dbReference>
<evidence type="ECO:0008006" key="2">
    <source>
        <dbReference type="Google" id="ProtNLM"/>
    </source>
</evidence>
<protein>
    <recommendedName>
        <fullName evidence="2">Tail terminator</fullName>
    </recommendedName>
</protein>
<reference evidence="1" key="1">
    <citation type="journal article" date="2021" name="Proc. Natl. Acad. Sci. U.S.A.">
        <title>A Catalog of Tens of Thousands of Viruses from Human Metagenomes Reveals Hidden Associations with Chronic Diseases.</title>
        <authorList>
            <person name="Tisza M.J."/>
            <person name="Buck C.B."/>
        </authorList>
    </citation>
    <scope>NUCLEOTIDE SEQUENCE</scope>
    <source>
        <strain evidence="1">Ctj912</strain>
    </source>
</reference>
<evidence type="ECO:0000313" key="1">
    <source>
        <dbReference type="EMBL" id="DAF52455.1"/>
    </source>
</evidence>